<proteinExistence type="predicted"/>
<sequence length="284" mass="30313">MRLRGRGKSSSHVSNSSMFSRCHLLSKAAGRGNPSARPLWTRVYTMIGGLAVTLFFIGLMIFLEKTLPDGSKSQFHPTWRRDVSLEPRNPQTDITETLVVETSSSTGLAFTSSSITSSLNAPVITLPPSSSIAAASSSSVDPCISSTVSCIDTDCFTLFSTQASCLPPSSSPPVIPTSSSDPCVTTKVYCVETDCYQVISTQASCLPTTSSLPSVPSITPTSIVNPCVTSSVSCIETDCFTLFSTQASCLPAISGPPSKLFTFVQLFVSRTDHHIYTECRPLCY</sequence>
<feature type="transmembrane region" description="Helical" evidence="1">
    <location>
        <begin position="43"/>
        <end position="63"/>
    </location>
</feature>
<keyword evidence="3" id="KW-1185">Reference proteome</keyword>
<accession>A0A194XVU1</accession>
<reference evidence="2 3" key="1">
    <citation type="submission" date="2015-10" db="EMBL/GenBank/DDBJ databases">
        <title>Full genome of DAOMC 229536 Phialocephala scopiformis, a fungal endophyte of spruce producing the potent anti-insectan compound rugulosin.</title>
        <authorList>
            <consortium name="DOE Joint Genome Institute"/>
            <person name="Walker A.K."/>
            <person name="Frasz S.L."/>
            <person name="Seifert K.A."/>
            <person name="Miller J.D."/>
            <person name="Mondo S.J."/>
            <person name="Labutti K."/>
            <person name="Lipzen A."/>
            <person name="Dockter R."/>
            <person name="Kennedy M."/>
            <person name="Grigoriev I.V."/>
            <person name="Spatafora J.W."/>
        </authorList>
    </citation>
    <scope>NUCLEOTIDE SEQUENCE [LARGE SCALE GENOMIC DNA]</scope>
    <source>
        <strain evidence="2 3">CBS 120377</strain>
    </source>
</reference>
<gene>
    <name evidence="2" type="ORF">LY89DRAFT_16625</name>
</gene>
<organism evidence="2 3">
    <name type="scientific">Mollisia scopiformis</name>
    <name type="common">Conifer needle endophyte fungus</name>
    <name type="synonym">Phialocephala scopiformis</name>
    <dbReference type="NCBI Taxonomy" id="149040"/>
    <lineage>
        <taxon>Eukaryota</taxon>
        <taxon>Fungi</taxon>
        <taxon>Dikarya</taxon>
        <taxon>Ascomycota</taxon>
        <taxon>Pezizomycotina</taxon>
        <taxon>Leotiomycetes</taxon>
        <taxon>Helotiales</taxon>
        <taxon>Mollisiaceae</taxon>
        <taxon>Mollisia</taxon>
    </lineage>
</organism>
<keyword evidence="1" id="KW-0812">Transmembrane</keyword>
<name>A0A194XVU1_MOLSC</name>
<evidence type="ECO:0000256" key="1">
    <source>
        <dbReference type="SAM" id="Phobius"/>
    </source>
</evidence>
<protein>
    <submittedName>
        <fullName evidence="2">Uncharacterized protein</fullName>
    </submittedName>
</protein>
<dbReference type="InParanoid" id="A0A194XVU1"/>
<dbReference type="EMBL" id="KQ947404">
    <property type="protein sequence ID" value="KUJ24256.1"/>
    <property type="molecule type" value="Genomic_DNA"/>
</dbReference>
<dbReference type="Proteomes" id="UP000070700">
    <property type="component" value="Unassembled WGS sequence"/>
</dbReference>
<dbReference type="AlphaFoldDB" id="A0A194XVU1"/>
<keyword evidence="1" id="KW-0472">Membrane</keyword>
<dbReference type="KEGG" id="psco:LY89DRAFT_16625"/>
<evidence type="ECO:0000313" key="2">
    <source>
        <dbReference type="EMBL" id="KUJ24256.1"/>
    </source>
</evidence>
<dbReference type="GeneID" id="28815254"/>
<dbReference type="RefSeq" id="XP_018078611.1">
    <property type="nucleotide sequence ID" value="XM_018205528.1"/>
</dbReference>
<keyword evidence="1" id="KW-1133">Transmembrane helix</keyword>
<dbReference type="OrthoDB" id="3599678at2759"/>
<evidence type="ECO:0000313" key="3">
    <source>
        <dbReference type="Proteomes" id="UP000070700"/>
    </source>
</evidence>